<evidence type="ECO:0000259" key="2">
    <source>
        <dbReference type="PROSITE" id="PS50113"/>
    </source>
</evidence>
<evidence type="ECO:0000259" key="4">
    <source>
        <dbReference type="PROSITE" id="PS50887"/>
    </source>
</evidence>
<feature type="domain" description="GGDEF" evidence="4">
    <location>
        <begin position="403"/>
        <end position="536"/>
    </location>
</feature>
<dbReference type="RefSeq" id="WP_336449165.1">
    <property type="nucleotide sequence ID" value="NZ_JBAWKY010000001.1"/>
</dbReference>
<comment type="caution">
    <text evidence="5">The sequence shown here is derived from an EMBL/GenBank/DDBJ whole genome shotgun (WGS) entry which is preliminary data.</text>
</comment>
<dbReference type="Pfam" id="PF08448">
    <property type="entry name" value="PAS_4"/>
    <property type="match status" value="1"/>
</dbReference>
<sequence>MTHFLENHPDAVYTMDLKGNFIAFNNKLPLLLGYPTDAIRGMHFSELLIKSEAERIAPLKHRVHEGETIHFTTDIQRKDGQILTVNVTNIPLYNQHVIIGLYGIARDVSQQKELRTAYNRLLAKEQLTTTLDGVTFLEYIPSTKQLTADAALSQLLEWSQRHVAQMDAYELLDEIHPEDRDLFLQQSTALCDEQIAEFSMSLRMSKRRHYTKVVRCDALLQQNSSPRCVNFILHDATELTSLERERDHAIQSLKDVFGSLDTSIYEHIYHPQTVTFQSAGFLAPYQHILNRIEKEPQLWRTLIHPEDLPHLELSYPEIRNGKVIRHVYRLQLLDNVFWIEETCIPILDNKGDVSGHYGVSSDITILKEQQHTIWHLSMHDSLTQLPNRAFLLEEITSLLKTRTSFTLLAVTFKQYNVIHERFGHDVGDEWIRQTSTEVRRFADQDHFVGHLFGDKYLFIIKKPIDETAIVKLSHQLLKLSEKRFDVLSYELFTNVYIGITYVVNDKLSADELLKQTYTALRRAKSRTKSNYQFYSTTLDIDMYRRYELERDLRYAIQNEQLVLEYQPKVDGWNGNIQGAEALIRWNHPEWGRLTPKDFLSLSEESEMYLHIGDWVLDQTCRFLSKLREQRHSNIVPISINVSPKRLFYGDFGQVIEQYLKRYRVPGHLLEIELLESDILLESDKIHEILERISALGVHISLDDFGTAYSSISHVQRYPINCLKIDRSLAQLIEHDPKSRSVVKSILFMAKEFQLTVVAEGIETIPQLDFYRELQCDLIQGYLFSKPVSESTFEKLLTKGMLYPQHTGTAAPVEAILSLFAQITITRLNGRAIQVGSSDILINRCTNKTLFFYSSIRLPIHQNIELNVTLASLIHPEIFLVPVSITELDNGLFHYAADFKVRALSSLVQEQLKHSQPSFLEDVLEPPS</sequence>
<dbReference type="Gene3D" id="3.30.70.270">
    <property type="match status" value="1"/>
</dbReference>
<dbReference type="PANTHER" id="PTHR44757:SF2">
    <property type="entry name" value="BIOFILM ARCHITECTURE MAINTENANCE PROTEIN MBAA"/>
    <property type="match status" value="1"/>
</dbReference>
<dbReference type="InterPro" id="IPR029787">
    <property type="entry name" value="Nucleotide_cyclase"/>
</dbReference>
<dbReference type="NCBIfam" id="TIGR00229">
    <property type="entry name" value="sensory_box"/>
    <property type="match status" value="1"/>
</dbReference>
<proteinExistence type="predicted"/>
<dbReference type="Proteomes" id="UP001387110">
    <property type="component" value="Unassembled WGS sequence"/>
</dbReference>
<feature type="domain" description="EAL" evidence="3">
    <location>
        <begin position="545"/>
        <end position="800"/>
    </location>
</feature>
<dbReference type="InterPro" id="IPR000160">
    <property type="entry name" value="GGDEF_dom"/>
</dbReference>
<dbReference type="SMART" id="SM00267">
    <property type="entry name" value="GGDEF"/>
    <property type="match status" value="1"/>
</dbReference>
<dbReference type="InterPro" id="IPR052155">
    <property type="entry name" value="Biofilm_reg_signaling"/>
</dbReference>
<dbReference type="InterPro" id="IPR035965">
    <property type="entry name" value="PAS-like_dom_sf"/>
</dbReference>
<name>A0ABU8EGU3_9BACL</name>
<dbReference type="SUPFAM" id="SSF141868">
    <property type="entry name" value="EAL domain-like"/>
    <property type="match status" value="1"/>
</dbReference>
<dbReference type="InterPro" id="IPR001633">
    <property type="entry name" value="EAL_dom"/>
</dbReference>
<dbReference type="InterPro" id="IPR001610">
    <property type="entry name" value="PAC"/>
</dbReference>
<dbReference type="InterPro" id="IPR043128">
    <property type="entry name" value="Rev_trsase/Diguanyl_cyclase"/>
</dbReference>
<evidence type="ECO:0000259" key="3">
    <source>
        <dbReference type="PROSITE" id="PS50883"/>
    </source>
</evidence>
<feature type="domain" description="PAC" evidence="2">
    <location>
        <begin position="69"/>
        <end position="120"/>
    </location>
</feature>
<dbReference type="CDD" id="cd00130">
    <property type="entry name" value="PAS"/>
    <property type="match status" value="1"/>
</dbReference>
<dbReference type="InterPro" id="IPR000014">
    <property type="entry name" value="PAS"/>
</dbReference>
<dbReference type="NCBIfam" id="TIGR00254">
    <property type="entry name" value="GGDEF"/>
    <property type="match status" value="1"/>
</dbReference>
<reference evidence="5 6" key="1">
    <citation type="submission" date="2023-12" db="EMBL/GenBank/DDBJ databases">
        <authorList>
            <person name="Easwaran N."/>
            <person name="Lazarus H.P.S."/>
        </authorList>
    </citation>
    <scope>NUCLEOTIDE SEQUENCE [LARGE SCALE GENOMIC DNA]</scope>
    <source>
        <strain evidence="5 6">VIT-2023</strain>
    </source>
</reference>
<evidence type="ECO:0000313" key="6">
    <source>
        <dbReference type="Proteomes" id="UP001387110"/>
    </source>
</evidence>
<dbReference type="PANTHER" id="PTHR44757">
    <property type="entry name" value="DIGUANYLATE CYCLASE DGCP"/>
    <property type="match status" value="1"/>
</dbReference>
<dbReference type="Pfam" id="PF00990">
    <property type="entry name" value="GGDEF"/>
    <property type="match status" value="1"/>
</dbReference>
<accession>A0ABU8EGU3</accession>
<dbReference type="PROSITE" id="PS50883">
    <property type="entry name" value="EAL"/>
    <property type="match status" value="1"/>
</dbReference>
<feature type="domain" description="PAS" evidence="1">
    <location>
        <begin position="1"/>
        <end position="67"/>
    </location>
</feature>
<dbReference type="InterPro" id="IPR000700">
    <property type="entry name" value="PAS-assoc_C"/>
</dbReference>
<dbReference type="Gene3D" id="3.30.450.20">
    <property type="entry name" value="PAS domain"/>
    <property type="match status" value="2"/>
</dbReference>
<dbReference type="Gene3D" id="3.20.20.450">
    <property type="entry name" value="EAL domain"/>
    <property type="match status" value="1"/>
</dbReference>
<keyword evidence="6" id="KW-1185">Reference proteome</keyword>
<dbReference type="CDD" id="cd01948">
    <property type="entry name" value="EAL"/>
    <property type="match status" value="1"/>
</dbReference>
<dbReference type="EMBL" id="JBAWKY010000001">
    <property type="protein sequence ID" value="MEI4462120.1"/>
    <property type="molecule type" value="Genomic_DNA"/>
</dbReference>
<dbReference type="SUPFAM" id="SSF55073">
    <property type="entry name" value="Nucleotide cyclase"/>
    <property type="match status" value="1"/>
</dbReference>
<evidence type="ECO:0000313" key="5">
    <source>
        <dbReference type="EMBL" id="MEI4462120.1"/>
    </source>
</evidence>
<dbReference type="PROSITE" id="PS50112">
    <property type="entry name" value="PAS"/>
    <property type="match status" value="1"/>
</dbReference>
<dbReference type="InterPro" id="IPR013656">
    <property type="entry name" value="PAS_4"/>
</dbReference>
<dbReference type="InterPro" id="IPR035919">
    <property type="entry name" value="EAL_sf"/>
</dbReference>
<dbReference type="Pfam" id="PF00563">
    <property type="entry name" value="EAL"/>
    <property type="match status" value="1"/>
</dbReference>
<organism evidence="5 6">
    <name type="scientific">Exiguobacterium indicum</name>
    <dbReference type="NCBI Taxonomy" id="296995"/>
    <lineage>
        <taxon>Bacteria</taxon>
        <taxon>Bacillati</taxon>
        <taxon>Bacillota</taxon>
        <taxon>Bacilli</taxon>
        <taxon>Bacillales</taxon>
        <taxon>Bacillales Family XII. Incertae Sedis</taxon>
        <taxon>Exiguobacterium</taxon>
    </lineage>
</organism>
<dbReference type="PROSITE" id="PS50887">
    <property type="entry name" value="GGDEF"/>
    <property type="match status" value="1"/>
</dbReference>
<dbReference type="PROSITE" id="PS50113">
    <property type="entry name" value="PAC"/>
    <property type="match status" value="1"/>
</dbReference>
<dbReference type="CDD" id="cd01949">
    <property type="entry name" value="GGDEF"/>
    <property type="match status" value="1"/>
</dbReference>
<protein>
    <submittedName>
        <fullName evidence="5">EAL domain-containing protein</fullName>
    </submittedName>
</protein>
<dbReference type="SMART" id="SM00052">
    <property type="entry name" value="EAL"/>
    <property type="match status" value="1"/>
</dbReference>
<dbReference type="SMART" id="SM00086">
    <property type="entry name" value="PAC"/>
    <property type="match status" value="2"/>
</dbReference>
<dbReference type="SUPFAM" id="SSF55785">
    <property type="entry name" value="PYP-like sensor domain (PAS domain)"/>
    <property type="match status" value="2"/>
</dbReference>
<evidence type="ECO:0000259" key="1">
    <source>
        <dbReference type="PROSITE" id="PS50112"/>
    </source>
</evidence>
<gene>
    <name evidence="5" type="ORF">SZL87_06700</name>
</gene>